<comment type="similarity">
    <text evidence="3">Belongs to the SRP19 family.</text>
</comment>
<keyword evidence="5" id="KW-0694">RNA-binding</keyword>
<dbReference type="InterPro" id="IPR036521">
    <property type="entry name" value="SRP19-like_sf"/>
</dbReference>
<evidence type="ECO:0000256" key="8">
    <source>
        <dbReference type="ARBA" id="ARBA00023274"/>
    </source>
</evidence>
<dbReference type="Proteomes" id="UP001341281">
    <property type="component" value="Chromosome 10"/>
</dbReference>
<proteinExistence type="inferred from homology"/>
<dbReference type="GO" id="GO:0006617">
    <property type="term" value="P:SRP-dependent cotranslational protein targeting to membrane, signal sequence recognition"/>
    <property type="evidence" value="ECO:0007669"/>
    <property type="project" value="TreeGrafter"/>
</dbReference>
<keyword evidence="14" id="KW-1185">Reference proteome</keyword>
<keyword evidence="6" id="KW-0733">Signal recognition particle</keyword>
<dbReference type="Pfam" id="PF01922">
    <property type="entry name" value="SRP19"/>
    <property type="match status" value="1"/>
</dbReference>
<feature type="compositionally biased region" description="Pro residues" evidence="12">
    <location>
        <begin position="31"/>
        <end position="41"/>
    </location>
</feature>
<feature type="region of interest" description="Disordered" evidence="12">
    <location>
        <begin position="1"/>
        <end position="52"/>
    </location>
</feature>
<evidence type="ECO:0000256" key="6">
    <source>
        <dbReference type="ARBA" id="ARBA00023135"/>
    </source>
</evidence>
<dbReference type="GO" id="GO:0005786">
    <property type="term" value="C:signal recognition particle, endoplasmic reticulum targeting"/>
    <property type="evidence" value="ECO:0007669"/>
    <property type="project" value="UniProtKB-KW"/>
</dbReference>
<evidence type="ECO:0000256" key="9">
    <source>
        <dbReference type="ARBA" id="ARBA00033761"/>
    </source>
</evidence>
<dbReference type="GO" id="GO:0005730">
    <property type="term" value="C:nucleolus"/>
    <property type="evidence" value="ECO:0007669"/>
    <property type="project" value="UniProtKB-SubCell"/>
</dbReference>
<comment type="subunit">
    <text evidence="9">Component of a signal recognition particle complex that consists of a 7SL RNA molecule of 300 nucleotides and six protein subunits: SRP72, SRP68, SRP54, SRP19, SRP14 and SRP9.</text>
</comment>
<keyword evidence="7" id="KW-0539">Nucleus</keyword>
<evidence type="ECO:0000313" key="13">
    <source>
        <dbReference type="EMBL" id="WVZ98363.1"/>
    </source>
</evidence>
<evidence type="ECO:0000256" key="2">
    <source>
        <dbReference type="ARBA" id="ARBA00004604"/>
    </source>
</evidence>
<dbReference type="PANTHER" id="PTHR17453">
    <property type="entry name" value="SIGNAL RECOGNITION PARTICLE 19 KD PROTEIN"/>
    <property type="match status" value="1"/>
</dbReference>
<organism evidence="13 14">
    <name type="scientific">Paspalum notatum var. saurae</name>
    <dbReference type="NCBI Taxonomy" id="547442"/>
    <lineage>
        <taxon>Eukaryota</taxon>
        <taxon>Viridiplantae</taxon>
        <taxon>Streptophyta</taxon>
        <taxon>Embryophyta</taxon>
        <taxon>Tracheophyta</taxon>
        <taxon>Spermatophyta</taxon>
        <taxon>Magnoliopsida</taxon>
        <taxon>Liliopsida</taxon>
        <taxon>Poales</taxon>
        <taxon>Poaceae</taxon>
        <taxon>PACMAD clade</taxon>
        <taxon>Panicoideae</taxon>
        <taxon>Andropogonodae</taxon>
        <taxon>Paspaleae</taxon>
        <taxon>Paspalinae</taxon>
        <taxon>Paspalum</taxon>
    </lineage>
</organism>
<dbReference type="InterPro" id="IPR002778">
    <property type="entry name" value="Signal_recog_particle_SRP19"/>
</dbReference>
<keyword evidence="4" id="KW-0963">Cytoplasm</keyword>
<evidence type="ECO:0000313" key="14">
    <source>
        <dbReference type="Proteomes" id="UP001341281"/>
    </source>
</evidence>
<evidence type="ECO:0000256" key="5">
    <source>
        <dbReference type="ARBA" id="ARBA00022884"/>
    </source>
</evidence>
<evidence type="ECO:0000256" key="4">
    <source>
        <dbReference type="ARBA" id="ARBA00022490"/>
    </source>
</evidence>
<comment type="function">
    <text evidence="11">Component of the signal recognition particle (SRP) complex, a ribonucleoprotein complex that mediates the cotranslational targeting of secretory and membrane proteins to the endoplasmic reticulum (ER). Binds directly to 7SL RNA. Mediates binding of SRP54 to the SRP complex.</text>
</comment>
<accession>A0AAQ3UVN2</accession>
<keyword evidence="8" id="KW-0687">Ribonucleoprotein</keyword>
<dbReference type="AlphaFoldDB" id="A0AAQ3UVN2"/>
<evidence type="ECO:0000256" key="11">
    <source>
        <dbReference type="ARBA" id="ARBA00045518"/>
    </source>
</evidence>
<dbReference type="SUPFAM" id="SSF69695">
    <property type="entry name" value="SRP19"/>
    <property type="match status" value="1"/>
</dbReference>
<feature type="region of interest" description="Disordered" evidence="12">
    <location>
        <begin position="225"/>
        <end position="258"/>
    </location>
</feature>
<dbReference type="GO" id="GO:0008312">
    <property type="term" value="F:7S RNA binding"/>
    <property type="evidence" value="ECO:0007669"/>
    <property type="project" value="InterPro"/>
</dbReference>
<name>A0AAQ3UVN2_PASNO</name>
<evidence type="ECO:0000256" key="7">
    <source>
        <dbReference type="ARBA" id="ARBA00023242"/>
    </source>
</evidence>
<evidence type="ECO:0000256" key="12">
    <source>
        <dbReference type="SAM" id="MobiDB-lite"/>
    </source>
</evidence>
<protein>
    <recommendedName>
        <fullName evidence="10">Signal recognition particle 19 kDa protein</fullName>
    </recommendedName>
</protein>
<evidence type="ECO:0000256" key="1">
    <source>
        <dbReference type="ARBA" id="ARBA00004496"/>
    </source>
</evidence>
<dbReference type="PANTHER" id="PTHR17453:SF0">
    <property type="entry name" value="SIGNAL RECOGNITION PARTICLE 19 KDA PROTEIN"/>
    <property type="match status" value="1"/>
</dbReference>
<sequence>MTPPLTPHTRRPPAATSPYPRTRRRLRGPCPSRPPRPPPPLSHQRLLSRHAASPLSQIRAASSLSLPAAASSSPPPACPLRPLPAGACLLGWRSSLPARASSPPPLRICSAVVSNSMQMDGGGGDLRSAIKKWNVIYPVYLNSKKTVAEGRRIASAKACPDPTCIEIADCCSHLKIPHAIELDKAYPRDFFQVGRVRVQLKKDDGSPVNPAIKTKKQLMIQIAELVPKHHGRTKKQEPAPGPSTGGSSKNTKGGKKKK</sequence>
<dbReference type="Gene3D" id="3.30.56.30">
    <property type="entry name" value="Signal recognition particle, SRP19-like subunit"/>
    <property type="match status" value="1"/>
</dbReference>
<comment type="subcellular location">
    <subcellularLocation>
        <location evidence="1">Cytoplasm</location>
    </subcellularLocation>
    <subcellularLocation>
        <location evidence="2">Nucleus</location>
        <location evidence="2">Nucleolus</location>
    </subcellularLocation>
</comment>
<evidence type="ECO:0000256" key="3">
    <source>
        <dbReference type="ARBA" id="ARBA00008910"/>
    </source>
</evidence>
<gene>
    <name evidence="13" type="ORF">U9M48_043819</name>
</gene>
<dbReference type="FunFam" id="3.30.56.30:FF:000002">
    <property type="entry name" value="Signal recognition particle 19kDa"/>
    <property type="match status" value="1"/>
</dbReference>
<dbReference type="EMBL" id="CP144754">
    <property type="protein sequence ID" value="WVZ98363.1"/>
    <property type="molecule type" value="Genomic_DNA"/>
</dbReference>
<reference evidence="13 14" key="1">
    <citation type="submission" date="2024-02" db="EMBL/GenBank/DDBJ databases">
        <title>High-quality chromosome-scale genome assembly of Pensacola bahiagrass (Paspalum notatum Flugge var. saurae).</title>
        <authorList>
            <person name="Vega J.M."/>
            <person name="Podio M."/>
            <person name="Orjuela J."/>
            <person name="Siena L.A."/>
            <person name="Pessino S.C."/>
            <person name="Combes M.C."/>
            <person name="Mariac C."/>
            <person name="Albertini E."/>
            <person name="Pupilli F."/>
            <person name="Ortiz J.P.A."/>
            <person name="Leblanc O."/>
        </authorList>
    </citation>
    <scope>NUCLEOTIDE SEQUENCE [LARGE SCALE GENOMIC DNA]</scope>
    <source>
        <strain evidence="13">R1</strain>
        <tissue evidence="13">Leaf</tissue>
    </source>
</reference>
<evidence type="ECO:0000256" key="10">
    <source>
        <dbReference type="ARBA" id="ARBA00033772"/>
    </source>
</evidence>